<protein>
    <submittedName>
        <fullName evidence="7">Lipoprotein E</fullName>
    </submittedName>
</protein>
<evidence type="ECO:0000313" key="5">
    <source>
        <dbReference type="EMBL" id="AXF84262.1"/>
    </source>
</evidence>
<dbReference type="EMBL" id="MF706297">
    <property type="protein sequence ID" value="AXF84252.1"/>
    <property type="molecule type" value="Genomic_DNA"/>
</dbReference>
<evidence type="ECO:0000313" key="6">
    <source>
        <dbReference type="EMBL" id="AXF84266.1"/>
    </source>
</evidence>
<evidence type="ECO:0000256" key="1">
    <source>
        <dbReference type="SAM" id="SignalP"/>
    </source>
</evidence>
<reference evidence="7" key="1">
    <citation type="submission" date="2017-08" db="EMBL/GenBank/DDBJ databases">
        <title>Isolation and identification of Pasteurella multocida from pigs in Hunan Province.</title>
        <authorList>
            <person name="Li R.C."/>
            <person name="Yu X.L."/>
        </authorList>
    </citation>
    <scope>NUCLEOTIDE SEQUENCE</scope>
    <source>
        <strain evidence="2">HND1</strain>
        <strain evidence="5">HND13</strain>
        <strain evidence="6">HND17</strain>
        <strain evidence="3">HND2</strain>
        <strain evidence="7">HND21</strain>
        <strain evidence="8">HND26</strain>
        <strain evidence="9">HND29</strain>
        <strain evidence="4">HND9</strain>
    </source>
</reference>
<gene>
    <name evidence="7" type="primary">plpE</name>
</gene>
<dbReference type="EMBL" id="MF706307">
    <property type="protein sequence ID" value="AXF84262.1"/>
    <property type="molecule type" value="Genomic_DNA"/>
</dbReference>
<evidence type="ECO:0000313" key="9">
    <source>
        <dbReference type="EMBL" id="AXF84274.1"/>
    </source>
</evidence>
<dbReference type="EMBL" id="MF706319">
    <property type="protein sequence ID" value="AXF84274.1"/>
    <property type="molecule type" value="Genomic_DNA"/>
</dbReference>
<evidence type="ECO:0000313" key="3">
    <source>
        <dbReference type="EMBL" id="AXF84252.1"/>
    </source>
</evidence>
<evidence type="ECO:0000313" key="2">
    <source>
        <dbReference type="EMBL" id="AXF84251.1"/>
    </source>
</evidence>
<accession>A0A345D7D9</accession>
<evidence type="ECO:0000313" key="8">
    <source>
        <dbReference type="EMBL" id="AXF84273.1"/>
    </source>
</evidence>
<feature type="signal peptide" evidence="1">
    <location>
        <begin position="1"/>
        <end position="20"/>
    </location>
</feature>
<sequence>MKQIVLKTSLLMTLSSLLVACSGGGGSAGNRADQAQPVQLPQIVIPPQKTSLANKQQIQIPTTQNSFKHIEEEKMIKDTTNDWFKSCVSSYQNTCSAESKDTIKIYNLKTEENDTGIGPRNKTTEHSQIIILQVGDNNGDNYHFTLLDNNSMYYGYRQRANSDETGIHYDLIYTIENQALIGDIPRNYTATYKKNHGFIYTPYNLSSISENNILKKGNVEIYYRDGNVTGDVYHPDNQTNAIFKITGSGNQLTIASTKNIRDSDTSIEPNEKAVMDVKFIHSTQDIKDYKYIVGTSKTVGDPSKTGWSALLFAEKQ</sequence>
<dbReference type="PROSITE" id="PS51257">
    <property type="entry name" value="PROKAR_LIPOPROTEIN"/>
    <property type="match status" value="1"/>
</dbReference>
<keyword evidence="7" id="KW-0449">Lipoprotein</keyword>
<dbReference type="EMBL" id="MF706318">
    <property type="protein sequence ID" value="AXF84273.1"/>
    <property type="molecule type" value="Genomic_DNA"/>
</dbReference>
<proteinExistence type="predicted"/>
<dbReference type="EMBL" id="MF706314">
    <property type="protein sequence ID" value="AXF84269.1"/>
    <property type="molecule type" value="Genomic_DNA"/>
</dbReference>
<name>A0A345D7D9_PASMD</name>
<dbReference type="RefSeq" id="WP_015690956.1">
    <property type="nucleotide sequence ID" value="NZ_CP097793.1"/>
</dbReference>
<evidence type="ECO:0000313" key="7">
    <source>
        <dbReference type="EMBL" id="AXF84269.1"/>
    </source>
</evidence>
<feature type="chain" id="PRO_5036062836" evidence="1">
    <location>
        <begin position="21"/>
        <end position="316"/>
    </location>
</feature>
<dbReference type="AlphaFoldDB" id="A0A345D7D9"/>
<dbReference type="EMBL" id="MF706296">
    <property type="protein sequence ID" value="AXF84251.1"/>
    <property type="molecule type" value="Genomic_DNA"/>
</dbReference>
<organism evidence="7">
    <name type="scientific">Pasteurella multocida</name>
    <dbReference type="NCBI Taxonomy" id="747"/>
    <lineage>
        <taxon>Bacteria</taxon>
        <taxon>Pseudomonadati</taxon>
        <taxon>Pseudomonadota</taxon>
        <taxon>Gammaproteobacteria</taxon>
        <taxon>Pasteurellales</taxon>
        <taxon>Pasteurellaceae</taxon>
        <taxon>Pasteurella</taxon>
    </lineage>
</organism>
<dbReference type="EMBL" id="MF706311">
    <property type="protein sequence ID" value="AXF84266.1"/>
    <property type="molecule type" value="Genomic_DNA"/>
</dbReference>
<evidence type="ECO:0000313" key="4">
    <source>
        <dbReference type="EMBL" id="AXF84258.1"/>
    </source>
</evidence>
<dbReference type="EMBL" id="MF706303">
    <property type="protein sequence ID" value="AXF84258.1"/>
    <property type="molecule type" value="Genomic_DNA"/>
</dbReference>
<keyword evidence="1" id="KW-0732">Signal</keyword>